<gene>
    <name evidence="3" type="ORF">ERS132385_01430</name>
    <name evidence="2" type="ORF">ERS132392_00817</name>
    <name evidence="1" type="ORF">ERS132393_00352</name>
    <name evidence="4" type="ORF">ERS132525_00543</name>
</gene>
<evidence type="ECO:0000313" key="3">
    <source>
        <dbReference type="EMBL" id="CYU68297.1"/>
    </source>
</evidence>
<dbReference type="AlphaFoldDB" id="A0A0Z8DJ28"/>
<organism evidence="4 5">
    <name type="scientific">Streptococcus suis</name>
    <dbReference type="NCBI Taxonomy" id="1307"/>
    <lineage>
        <taxon>Bacteria</taxon>
        <taxon>Bacillati</taxon>
        <taxon>Bacillota</taxon>
        <taxon>Bacilli</taxon>
        <taxon>Lactobacillales</taxon>
        <taxon>Streptococcaceae</taxon>
        <taxon>Streptococcus</taxon>
    </lineage>
</organism>
<evidence type="ECO:0000313" key="7">
    <source>
        <dbReference type="Proteomes" id="UP000073434"/>
    </source>
</evidence>
<dbReference type="EMBL" id="FIGG01000001">
    <property type="protein sequence ID" value="CYU35950.1"/>
    <property type="molecule type" value="Genomic_DNA"/>
</dbReference>
<dbReference type="EMBL" id="FIGH01000003">
    <property type="protein sequence ID" value="CYU45073.1"/>
    <property type="molecule type" value="Genomic_DNA"/>
</dbReference>
<dbReference type="RefSeq" id="WP_044669781.1">
    <property type="nucleotide sequence ID" value="NZ_CEDH01000171.1"/>
</dbReference>
<evidence type="ECO:0000313" key="1">
    <source>
        <dbReference type="EMBL" id="CYU35950.1"/>
    </source>
</evidence>
<reference evidence="5 6" key="1">
    <citation type="submission" date="2016-02" db="EMBL/GenBank/DDBJ databases">
        <authorList>
            <consortium name="Pathogen Informatics"/>
        </authorList>
    </citation>
    <scope>NUCLEOTIDE SEQUENCE [LARGE SCALE GENOMIC DNA]</scope>
    <source>
        <strain evidence="3 7">LSS23</strain>
        <strain evidence="2 8">LSS30</strain>
        <strain evidence="1 6">LSS31</strain>
        <strain evidence="4 5">SS985</strain>
    </source>
</reference>
<evidence type="ECO:0000313" key="8">
    <source>
        <dbReference type="Proteomes" id="UP000074664"/>
    </source>
</evidence>
<dbReference type="Proteomes" id="UP000072530">
    <property type="component" value="Unassembled WGS sequence"/>
</dbReference>
<protein>
    <recommendedName>
        <fullName evidence="9">CopG family transcriptional regulator</fullName>
    </recommendedName>
</protein>
<proteinExistence type="predicted"/>
<dbReference type="Proteomes" id="UP000074664">
    <property type="component" value="Unassembled WGS sequence"/>
</dbReference>
<dbReference type="Proteomes" id="UP000071601">
    <property type="component" value="Unassembled WGS sequence"/>
</dbReference>
<evidence type="ECO:0000313" key="5">
    <source>
        <dbReference type="Proteomes" id="UP000071601"/>
    </source>
</evidence>
<evidence type="ECO:0008006" key="9">
    <source>
        <dbReference type="Google" id="ProtNLM"/>
    </source>
</evidence>
<accession>A0A0Z8DJ28</accession>
<name>A0A0Z8DJ28_STRSU</name>
<evidence type="ECO:0000313" key="4">
    <source>
        <dbReference type="EMBL" id="CYX35732.1"/>
    </source>
</evidence>
<sequence>MAFEPKQNEIRQALTKPEIKTTNVAVHETKKQYQFMLTPTHREKLRQASKERGYRSDSALLADLIENL</sequence>
<evidence type="ECO:0000313" key="2">
    <source>
        <dbReference type="EMBL" id="CYU45073.1"/>
    </source>
</evidence>
<dbReference type="EMBL" id="FIFW01000014">
    <property type="protein sequence ID" value="CYU68297.1"/>
    <property type="molecule type" value="Genomic_DNA"/>
</dbReference>
<dbReference type="Proteomes" id="UP000073434">
    <property type="component" value="Unassembled WGS sequence"/>
</dbReference>
<evidence type="ECO:0000313" key="6">
    <source>
        <dbReference type="Proteomes" id="UP000072530"/>
    </source>
</evidence>
<dbReference type="EMBL" id="FILR01000004">
    <property type="protein sequence ID" value="CYX35732.1"/>
    <property type="molecule type" value="Genomic_DNA"/>
</dbReference>